<evidence type="ECO:0000256" key="6">
    <source>
        <dbReference type="ARBA" id="ARBA00023136"/>
    </source>
</evidence>
<dbReference type="GO" id="GO:0005886">
    <property type="term" value="C:plasma membrane"/>
    <property type="evidence" value="ECO:0007669"/>
    <property type="project" value="UniProtKB-SubCell"/>
</dbReference>
<dbReference type="Pfam" id="PF02417">
    <property type="entry name" value="Chromate_transp"/>
    <property type="match status" value="2"/>
</dbReference>
<keyword evidence="4 7" id="KW-0812">Transmembrane</keyword>
<feature type="transmembrane region" description="Helical" evidence="7">
    <location>
        <begin position="198"/>
        <end position="216"/>
    </location>
</feature>
<evidence type="ECO:0000313" key="8">
    <source>
        <dbReference type="EMBL" id="AII86629.1"/>
    </source>
</evidence>
<dbReference type="Proteomes" id="UP000028680">
    <property type="component" value="Chromosome"/>
</dbReference>
<dbReference type="NCBIfam" id="TIGR00937">
    <property type="entry name" value="2A51"/>
    <property type="match status" value="1"/>
</dbReference>
<dbReference type="RefSeq" id="WP_236631402.1">
    <property type="nucleotide sequence ID" value="NZ_CP003984.1"/>
</dbReference>
<dbReference type="InterPro" id="IPR003370">
    <property type="entry name" value="Chromate_transpt"/>
</dbReference>
<dbReference type="PANTHER" id="PTHR33567:SF3">
    <property type="entry name" value="CHROMATE ION TRANSPORTER (EUROFUNG)"/>
    <property type="match status" value="1"/>
</dbReference>
<dbReference type="KEGG" id="ptp:RCA23_c10780"/>
<feature type="transmembrane region" description="Helical" evidence="7">
    <location>
        <begin position="333"/>
        <end position="362"/>
    </location>
</feature>
<dbReference type="AlphaFoldDB" id="A0AAN0RI83"/>
<feature type="transmembrane region" description="Helical" evidence="7">
    <location>
        <begin position="228"/>
        <end position="249"/>
    </location>
</feature>
<evidence type="ECO:0000256" key="7">
    <source>
        <dbReference type="SAM" id="Phobius"/>
    </source>
</evidence>
<reference evidence="8 9" key="1">
    <citation type="journal article" date="2014" name="ISME J.">
        <title>Adaptation of an abundant Roseobacter RCA organism to pelagic systems revealed by genomic and transcriptomic analyses.</title>
        <authorList>
            <person name="Voget S."/>
            <person name="Wemheuer B."/>
            <person name="Brinkhoff T."/>
            <person name="Vollmers J."/>
            <person name="Dietrich S."/>
            <person name="Giebel H.A."/>
            <person name="Beardsley C."/>
            <person name="Sardemann C."/>
            <person name="Bakenhus I."/>
            <person name="Billerbeck S."/>
            <person name="Daniel R."/>
            <person name="Simon M."/>
        </authorList>
    </citation>
    <scope>NUCLEOTIDE SEQUENCE [LARGE SCALE GENOMIC DNA]</scope>
    <source>
        <strain evidence="8 9">RCA23</strain>
    </source>
</reference>
<feature type="transmembrane region" description="Helical" evidence="7">
    <location>
        <begin position="147"/>
        <end position="178"/>
    </location>
</feature>
<comment type="similarity">
    <text evidence="2">Belongs to the chromate ion transporter (CHR) (TC 2.A.51) family.</text>
</comment>
<dbReference type="InterPro" id="IPR014047">
    <property type="entry name" value="Chr_Tranpt_l_chain"/>
</dbReference>
<feature type="transmembrane region" description="Helical" evidence="7">
    <location>
        <begin position="113"/>
        <end position="135"/>
    </location>
</feature>
<dbReference type="PANTHER" id="PTHR33567">
    <property type="entry name" value="CHROMATE ION TRANSPORTER (EUROFUNG)"/>
    <property type="match status" value="1"/>
</dbReference>
<keyword evidence="3" id="KW-1003">Cell membrane</keyword>
<dbReference type="EMBL" id="CP003984">
    <property type="protein sequence ID" value="AII86629.1"/>
    <property type="molecule type" value="Genomic_DNA"/>
</dbReference>
<accession>A0AAN0RI83</accession>
<evidence type="ECO:0000256" key="2">
    <source>
        <dbReference type="ARBA" id="ARBA00005262"/>
    </source>
</evidence>
<evidence type="ECO:0000313" key="9">
    <source>
        <dbReference type="Proteomes" id="UP000028680"/>
    </source>
</evidence>
<evidence type="ECO:0000256" key="1">
    <source>
        <dbReference type="ARBA" id="ARBA00004651"/>
    </source>
</evidence>
<name>A0AAN0RI83_9RHOB</name>
<feature type="transmembrane region" description="Helical" evidence="7">
    <location>
        <begin position="296"/>
        <end position="321"/>
    </location>
</feature>
<sequence length="422" mass="45074">MQNQATSQVSLTQFTSVAAKIGLLSFGGPAAQIALMQDEVVDKRGWVSQQDFLRALSFCMLLPGPEAMQLATYLGWRLHGLRGGFIGGTLFILPGACVIFALAWAYVNFGHTGWSQAAFTGIKACVIVIVLQALLKICTRALIEPMAWAIAASSFCAIALFGLPYPWVVLGAALWGVAALPVAAEPKNHTPPLQQSTLAASSLIAALWALPIAILWSMKEVFLTKVALLFSTLAVVTFGGAYAVLGYLGQTAVTDLNWLTAPQMIDALGLAETTPGPLILVTQFVGFLAGFQAGGLALAFMAGLLTLWVTFLPCFLWIFLFAPHLERLMSIAWLARALAGITAAVVGVIASLSIWFAGQIWFASHRGWTLGPLDLSLPDPGSLDPLSLSFSALAALLLLWRKWDILWTLPLMALLSVGVSTF</sequence>
<dbReference type="GO" id="GO:0015109">
    <property type="term" value="F:chromate transmembrane transporter activity"/>
    <property type="evidence" value="ECO:0007669"/>
    <property type="project" value="InterPro"/>
</dbReference>
<evidence type="ECO:0000256" key="4">
    <source>
        <dbReference type="ARBA" id="ARBA00022692"/>
    </source>
</evidence>
<evidence type="ECO:0000256" key="3">
    <source>
        <dbReference type="ARBA" id="ARBA00022475"/>
    </source>
</evidence>
<keyword evidence="6 7" id="KW-0472">Membrane</keyword>
<keyword evidence="5 7" id="KW-1133">Transmembrane helix</keyword>
<evidence type="ECO:0000256" key="5">
    <source>
        <dbReference type="ARBA" id="ARBA00022989"/>
    </source>
</evidence>
<organism evidence="8 9">
    <name type="scientific">Planktomarina temperata RCA23</name>
    <dbReference type="NCBI Taxonomy" id="666509"/>
    <lineage>
        <taxon>Bacteria</taxon>
        <taxon>Pseudomonadati</taxon>
        <taxon>Pseudomonadota</taxon>
        <taxon>Alphaproteobacteria</taxon>
        <taxon>Rhodobacterales</taxon>
        <taxon>Paracoccaceae</taxon>
        <taxon>Planktomarina</taxon>
    </lineage>
</organism>
<keyword evidence="9" id="KW-1185">Reference proteome</keyword>
<dbReference type="PIRSF" id="PIRSF004810">
    <property type="entry name" value="ChrA"/>
    <property type="match status" value="1"/>
</dbReference>
<feature type="transmembrane region" description="Helical" evidence="7">
    <location>
        <begin position="85"/>
        <end position="107"/>
    </location>
</feature>
<protein>
    <submittedName>
        <fullName evidence="8">Chromate transport protein</fullName>
    </submittedName>
</protein>
<proteinExistence type="inferred from homology"/>
<comment type="subcellular location">
    <subcellularLocation>
        <location evidence="1">Cell membrane</location>
        <topology evidence="1">Multi-pass membrane protein</topology>
    </subcellularLocation>
</comment>
<gene>
    <name evidence="8" type="ORF">RCA23_c10780</name>
</gene>